<accession>A0AAN9UUI5</accession>
<feature type="compositionally biased region" description="Basic residues" evidence="1">
    <location>
        <begin position="117"/>
        <end position="127"/>
    </location>
</feature>
<comment type="caution">
    <text evidence="2">The sequence shown here is derived from an EMBL/GenBank/DDBJ whole genome shotgun (WGS) entry which is preliminary data.</text>
</comment>
<proteinExistence type="predicted"/>
<feature type="compositionally biased region" description="Low complexity" evidence="1">
    <location>
        <begin position="30"/>
        <end position="44"/>
    </location>
</feature>
<evidence type="ECO:0000313" key="3">
    <source>
        <dbReference type="Proteomes" id="UP001320420"/>
    </source>
</evidence>
<feature type="compositionally biased region" description="Low complexity" evidence="1">
    <location>
        <begin position="56"/>
        <end position="84"/>
    </location>
</feature>
<dbReference type="EMBL" id="JAKJXP020000039">
    <property type="protein sequence ID" value="KAK7752395.1"/>
    <property type="molecule type" value="Genomic_DNA"/>
</dbReference>
<feature type="region of interest" description="Disordered" evidence="1">
    <location>
        <begin position="1"/>
        <end position="140"/>
    </location>
</feature>
<evidence type="ECO:0000256" key="1">
    <source>
        <dbReference type="SAM" id="MobiDB-lite"/>
    </source>
</evidence>
<keyword evidence="3" id="KW-1185">Reference proteome</keyword>
<organism evidence="2 3">
    <name type="scientific">Diatrype stigma</name>
    <dbReference type="NCBI Taxonomy" id="117547"/>
    <lineage>
        <taxon>Eukaryota</taxon>
        <taxon>Fungi</taxon>
        <taxon>Dikarya</taxon>
        <taxon>Ascomycota</taxon>
        <taxon>Pezizomycotina</taxon>
        <taxon>Sordariomycetes</taxon>
        <taxon>Xylariomycetidae</taxon>
        <taxon>Xylariales</taxon>
        <taxon>Diatrypaceae</taxon>
        <taxon>Diatrype</taxon>
    </lineage>
</organism>
<evidence type="ECO:0000313" key="2">
    <source>
        <dbReference type="EMBL" id="KAK7752395.1"/>
    </source>
</evidence>
<sequence length="140" mass="14397">MASTRSTTGNSRPRVHTTVSTGPERKRRSTTGTTTTATKTTAGGARRGRKPGTGSGRTSTGAGVRKPASTSTSTNTGTTNAAAQPRRHHHQKRQPHLVSDKAVGAAEKAAGAVVGRPGKKAAGTRRMRGTDGKGSRSRRG</sequence>
<dbReference type="Proteomes" id="UP001320420">
    <property type="component" value="Unassembled WGS sequence"/>
</dbReference>
<feature type="compositionally biased region" description="Low complexity" evidence="1">
    <location>
        <begin position="101"/>
        <end position="115"/>
    </location>
</feature>
<reference evidence="2 3" key="1">
    <citation type="submission" date="2024-02" db="EMBL/GenBank/DDBJ databases">
        <title>De novo assembly and annotation of 12 fungi associated with fruit tree decline syndrome in Ontario, Canada.</title>
        <authorList>
            <person name="Sulman M."/>
            <person name="Ellouze W."/>
            <person name="Ilyukhin E."/>
        </authorList>
    </citation>
    <scope>NUCLEOTIDE SEQUENCE [LARGE SCALE GENOMIC DNA]</scope>
    <source>
        <strain evidence="2 3">M11/M66-122</strain>
    </source>
</reference>
<feature type="compositionally biased region" description="Polar residues" evidence="1">
    <location>
        <begin position="1"/>
        <end position="21"/>
    </location>
</feature>
<feature type="compositionally biased region" description="Basic residues" evidence="1">
    <location>
        <begin position="85"/>
        <end position="95"/>
    </location>
</feature>
<gene>
    <name evidence="2" type="ORF">SLS62_005733</name>
</gene>
<dbReference type="AlphaFoldDB" id="A0AAN9UUI5"/>
<protein>
    <submittedName>
        <fullName evidence="2">Uncharacterized protein</fullName>
    </submittedName>
</protein>
<name>A0AAN9UUI5_9PEZI</name>